<keyword evidence="2" id="KW-1133">Transmembrane helix</keyword>
<evidence type="ECO:0000259" key="3">
    <source>
        <dbReference type="Pfam" id="PF14501"/>
    </source>
</evidence>
<feature type="coiled-coil region" evidence="1">
    <location>
        <begin position="216"/>
        <end position="243"/>
    </location>
</feature>
<feature type="transmembrane region" description="Helical" evidence="2">
    <location>
        <begin position="15"/>
        <end position="37"/>
    </location>
</feature>
<keyword evidence="2" id="KW-0472">Membrane</keyword>
<dbReference type="InterPro" id="IPR032834">
    <property type="entry name" value="NatK-like_C"/>
</dbReference>
<comment type="caution">
    <text evidence="4">The sequence shown here is derived from an EMBL/GenBank/DDBJ whole genome shotgun (WGS) entry which is preliminary data.</text>
</comment>
<dbReference type="GO" id="GO:0042802">
    <property type="term" value="F:identical protein binding"/>
    <property type="evidence" value="ECO:0007669"/>
    <property type="project" value="TreeGrafter"/>
</dbReference>
<dbReference type="PANTHER" id="PTHR40448:SF1">
    <property type="entry name" value="TWO-COMPONENT SENSOR HISTIDINE KINASE"/>
    <property type="match status" value="1"/>
</dbReference>
<evidence type="ECO:0000313" key="5">
    <source>
        <dbReference type="Proteomes" id="UP000009325"/>
    </source>
</evidence>
<dbReference type="PANTHER" id="PTHR40448">
    <property type="entry name" value="TWO-COMPONENT SENSOR HISTIDINE KINASE"/>
    <property type="match status" value="1"/>
</dbReference>
<dbReference type="Pfam" id="PF14501">
    <property type="entry name" value="HATPase_c_5"/>
    <property type="match status" value="1"/>
</dbReference>
<dbReference type="OrthoDB" id="1652078at2"/>
<reference evidence="4 5" key="1">
    <citation type="submission" date="2012-08" db="EMBL/GenBank/DDBJ databases">
        <title>Draft Genome Sequences of Lactobacillus equicursoris CIP 110162T, isolated from thoroughbred racehorse feces and Lactobacillus sp. CRBIP 24.137 isolated from urine of human.</title>
        <authorList>
            <person name="Cousin S."/>
            <person name="Loux V."/>
            <person name="Ma L."/>
            <person name="Creno S."/>
            <person name="Clermont D."/>
            <person name="Bizet C."/>
            <person name="Bouchier C."/>
        </authorList>
    </citation>
    <scope>NUCLEOTIDE SEQUENCE [LARGE SCALE GENOMIC DNA]</scope>
    <source>
        <strain evidence="4 5">66c</strain>
    </source>
</reference>
<dbReference type="AlphaFoldDB" id="K0NQH7"/>
<dbReference type="Proteomes" id="UP000009325">
    <property type="component" value="Unassembled WGS sequence"/>
</dbReference>
<accession>K0NQH7</accession>
<organism evidence="4 5">
    <name type="scientific">Lactobacillus equicursoris 66c</name>
    <dbReference type="NCBI Taxonomy" id="872326"/>
    <lineage>
        <taxon>Bacteria</taxon>
        <taxon>Bacillati</taxon>
        <taxon>Bacillota</taxon>
        <taxon>Bacilli</taxon>
        <taxon>Lactobacillales</taxon>
        <taxon>Lactobacillaceae</taxon>
        <taxon>Lactobacillus</taxon>
    </lineage>
</organism>
<evidence type="ECO:0000313" key="4">
    <source>
        <dbReference type="EMBL" id="CCK84184.1"/>
    </source>
</evidence>
<gene>
    <name evidence="4" type="ORF">BN146_08100</name>
</gene>
<name>K0NQH7_9LACO</name>
<feature type="transmembrane region" description="Helical" evidence="2">
    <location>
        <begin position="159"/>
        <end position="181"/>
    </location>
</feature>
<proteinExistence type="predicted"/>
<feature type="transmembrane region" description="Helical" evidence="2">
    <location>
        <begin position="122"/>
        <end position="139"/>
    </location>
</feature>
<keyword evidence="4" id="KW-0418">Kinase</keyword>
<dbReference type="InterPro" id="IPR036890">
    <property type="entry name" value="HATPase_C_sf"/>
</dbReference>
<protein>
    <submittedName>
        <fullName evidence="4">Bacteriocin production-related histidine kinase</fullName>
    </submittedName>
</protein>
<dbReference type="EMBL" id="CALZ01000120">
    <property type="protein sequence ID" value="CCK84184.1"/>
    <property type="molecule type" value="Genomic_DNA"/>
</dbReference>
<feature type="transmembrane region" description="Helical" evidence="2">
    <location>
        <begin position="49"/>
        <end position="73"/>
    </location>
</feature>
<evidence type="ECO:0000256" key="2">
    <source>
        <dbReference type="SAM" id="Phobius"/>
    </source>
</evidence>
<feature type="transmembrane region" description="Helical" evidence="2">
    <location>
        <begin position="85"/>
        <end position="102"/>
    </location>
</feature>
<dbReference type="Gene3D" id="3.30.565.10">
    <property type="entry name" value="Histidine kinase-like ATPase, C-terminal domain"/>
    <property type="match status" value="1"/>
</dbReference>
<dbReference type="GO" id="GO:0016301">
    <property type="term" value="F:kinase activity"/>
    <property type="evidence" value="ECO:0007669"/>
    <property type="project" value="UniProtKB-KW"/>
</dbReference>
<feature type="transmembrane region" description="Helical" evidence="2">
    <location>
        <begin position="187"/>
        <end position="206"/>
    </location>
</feature>
<sequence>MLRNFQRETEYMQEFITYAISFYISLLFDFAMVYIITGIKFKKRQLIPIVLVTVLSTFTGLLPAGLPYLFSFIEAGILCRFYSKYKLILILNSLATAFLIDILLDSSFNLLKSSWKWDTSKLYLLVSLLVYLAVLLFVYRFKPHLRELFSNEKTANSCLLLLIYVYVSTCLLNLAVLYGNWLYSPSISLTTVILIQTLFAVIMFWFDFHIQKGLLNQQEEELREKYLQDLEKSEDTIRRFKHDYLNLLASLRESAQSSRDKTLLEELADYSDTEINNPNLWKYKSLNHINNHALKGLIIDKLDRMNSRKISYSLECVQEITDLPAEIKLFDLIRVMGIALDNAIEESELLLQETDDVEQVRIDIMLYQAQPQELEFVVKNRCSQGDRINLNEIGQRGISNKTGHKGYGLANVHEIQDKYENMFIEYGVSDDYFTFSMAVS</sequence>
<keyword evidence="4" id="KW-0808">Transferase</keyword>
<evidence type="ECO:0000256" key="1">
    <source>
        <dbReference type="SAM" id="Coils"/>
    </source>
</evidence>
<feature type="domain" description="Sensor histidine kinase NatK-like C-terminal" evidence="3">
    <location>
        <begin position="328"/>
        <end position="439"/>
    </location>
</feature>
<keyword evidence="1" id="KW-0175">Coiled coil</keyword>
<keyword evidence="2" id="KW-0812">Transmembrane</keyword>